<proteinExistence type="predicted"/>
<gene>
    <name evidence="2" type="ORF">DTER00134_LOCUS19634</name>
</gene>
<name>A0A7S3R7S4_DUNTE</name>
<feature type="region of interest" description="Disordered" evidence="1">
    <location>
        <begin position="48"/>
        <end position="93"/>
    </location>
</feature>
<feature type="compositionally biased region" description="Low complexity" evidence="1">
    <location>
        <begin position="76"/>
        <end position="85"/>
    </location>
</feature>
<dbReference type="AlphaFoldDB" id="A0A7S3R7S4"/>
<dbReference type="EMBL" id="HBIP01032251">
    <property type="protein sequence ID" value="CAE0504561.1"/>
    <property type="molecule type" value="Transcribed_RNA"/>
</dbReference>
<accession>A0A7S3R7S4</accession>
<protein>
    <submittedName>
        <fullName evidence="2">Uncharacterized protein</fullName>
    </submittedName>
</protein>
<evidence type="ECO:0000313" key="2">
    <source>
        <dbReference type="EMBL" id="CAE0504561.1"/>
    </source>
</evidence>
<sequence length="144" mass="16011">MVFQLQQSTVALMAYELVIDPGGRRHPYLQFAVLNGNDLDGAAALLQEPAPKDQGKADYSNEGSGNPGCPHKCFLQQQQQQQQQQQEDRHSTPCSPFTRVFVDISGQAPLSLIVPLLLRWLSFLRPHTAVTGAQLVVKNRALYR</sequence>
<organism evidence="2">
    <name type="scientific">Dunaliella tertiolecta</name>
    <name type="common">Green alga</name>
    <dbReference type="NCBI Taxonomy" id="3047"/>
    <lineage>
        <taxon>Eukaryota</taxon>
        <taxon>Viridiplantae</taxon>
        <taxon>Chlorophyta</taxon>
        <taxon>core chlorophytes</taxon>
        <taxon>Chlorophyceae</taxon>
        <taxon>CS clade</taxon>
        <taxon>Chlamydomonadales</taxon>
        <taxon>Dunaliellaceae</taxon>
        <taxon>Dunaliella</taxon>
    </lineage>
</organism>
<evidence type="ECO:0000256" key="1">
    <source>
        <dbReference type="SAM" id="MobiDB-lite"/>
    </source>
</evidence>
<reference evidence="2" key="1">
    <citation type="submission" date="2021-01" db="EMBL/GenBank/DDBJ databases">
        <authorList>
            <person name="Corre E."/>
            <person name="Pelletier E."/>
            <person name="Niang G."/>
            <person name="Scheremetjew M."/>
            <person name="Finn R."/>
            <person name="Kale V."/>
            <person name="Holt S."/>
            <person name="Cochrane G."/>
            <person name="Meng A."/>
            <person name="Brown T."/>
            <person name="Cohen L."/>
        </authorList>
    </citation>
    <scope>NUCLEOTIDE SEQUENCE</scope>
    <source>
        <strain evidence="2">CCMP1320</strain>
    </source>
</reference>